<protein>
    <recommendedName>
        <fullName evidence="1">site-specific DNA-methyltransferase (adenine-specific)</fullName>
        <ecNumber evidence="1">2.1.1.72</ecNumber>
    </recommendedName>
</protein>
<evidence type="ECO:0000256" key="4">
    <source>
        <dbReference type="ARBA" id="ARBA00047942"/>
    </source>
</evidence>
<dbReference type="EC" id="2.1.1.72" evidence="1"/>
<sequence length="172" mass="20412">MNEENKFIKENGIFYTDTKLADKLVKLLKINYTEEFSLIEPAVGEGHILSLVIKNFFQKNKDKSEDEKIEFLEKNIAAFDIRKDAIKKCIEKLDELSKKYISKKINWNIRQLDALDIIKMKENFSTYDYVISNPPYVSRHNMDEKMIKILKNKSDFCHKYNSVSIFKRSNRK</sequence>
<dbReference type="Gene3D" id="3.40.50.150">
    <property type="entry name" value="Vaccinia Virus protein VP39"/>
    <property type="match status" value="1"/>
</dbReference>
<evidence type="ECO:0000256" key="2">
    <source>
        <dbReference type="ARBA" id="ARBA00022603"/>
    </source>
</evidence>
<dbReference type="InterPro" id="IPR000241">
    <property type="entry name" value="RlmKL-like_Mtase"/>
</dbReference>
<dbReference type="Pfam" id="PF01170">
    <property type="entry name" value="UPF0020"/>
    <property type="match status" value="1"/>
</dbReference>
<dbReference type="PANTHER" id="PTHR33841">
    <property type="entry name" value="DNA METHYLTRANSFERASE YEEA-RELATED"/>
    <property type="match status" value="1"/>
</dbReference>
<dbReference type="GO" id="GO:0032259">
    <property type="term" value="P:methylation"/>
    <property type="evidence" value="ECO:0007669"/>
    <property type="project" value="UniProtKB-KW"/>
</dbReference>
<comment type="catalytic activity">
    <reaction evidence="4">
        <text>a 2'-deoxyadenosine in DNA + S-adenosyl-L-methionine = an N(6)-methyl-2'-deoxyadenosine in DNA + S-adenosyl-L-homocysteine + H(+)</text>
        <dbReference type="Rhea" id="RHEA:15197"/>
        <dbReference type="Rhea" id="RHEA-COMP:12418"/>
        <dbReference type="Rhea" id="RHEA-COMP:12419"/>
        <dbReference type="ChEBI" id="CHEBI:15378"/>
        <dbReference type="ChEBI" id="CHEBI:57856"/>
        <dbReference type="ChEBI" id="CHEBI:59789"/>
        <dbReference type="ChEBI" id="CHEBI:90615"/>
        <dbReference type="ChEBI" id="CHEBI:90616"/>
        <dbReference type="EC" id="2.1.1.72"/>
    </reaction>
</comment>
<dbReference type="SUPFAM" id="SSF53335">
    <property type="entry name" value="S-adenosyl-L-methionine-dependent methyltransferases"/>
    <property type="match status" value="1"/>
</dbReference>
<keyword evidence="2" id="KW-0489">Methyltransferase</keyword>
<dbReference type="InterPro" id="IPR002052">
    <property type="entry name" value="DNA_methylase_N6_adenine_CS"/>
</dbReference>
<name>A0A511IYU4_9ENTE</name>
<dbReference type="PANTHER" id="PTHR33841:SF1">
    <property type="entry name" value="DNA METHYLTRANSFERASE A"/>
    <property type="match status" value="1"/>
</dbReference>
<comment type="caution">
    <text evidence="6">The sequence shown here is derived from an EMBL/GenBank/DDBJ whole genome shotgun (WGS) entry which is preliminary data.</text>
</comment>
<dbReference type="PROSITE" id="PS00092">
    <property type="entry name" value="N6_MTASE"/>
    <property type="match status" value="1"/>
</dbReference>
<dbReference type="GO" id="GO:0009007">
    <property type="term" value="F:site-specific DNA-methyltransferase (adenine-specific) activity"/>
    <property type="evidence" value="ECO:0007669"/>
    <property type="project" value="UniProtKB-EC"/>
</dbReference>
<feature type="domain" description="Ribosomal RNA large subunit methyltransferase K/L-like methyltransferase" evidence="5">
    <location>
        <begin position="38"/>
        <end position="150"/>
    </location>
</feature>
<evidence type="ECO:0000256" key="3">
    <source>
        <dbReference type="ARBA" id="ARBA00022679"/>
    </source>
</evidence>
<proteinExistence type="predicted"/>
<keyword evidence="3" id="KW-0808">Transferase</keyword>
<dbReference type="RefSeq" id="WP_010752083.1">
    <property type="nucleotide sequence ID" value="NZ_BJWF01000002.1"/>
</dbReference>
<organism evidence="6 7">
    <name type="scientific">Enterococcus villorum</name>
    <dbReference type="NCBI Taxonomy" id="112904"/>
    <lineage>
        <taxon>Bacteria</taxon>
        <taxon>Bacillati</taxon>
        <taxon>Bacillota</taxon>
        <taxon>Bacilli</taxon>
        <taxon>Lactobacillales</taxon>
        <taxon>Enterococcaceae</taxon>
        <taxon>Enterococcus</taxon>
    </lineage>
</organism>
<evidence type="ECO:0000259" key="5">
    <source>
        <dbReference type="Pfam" id="PF01170"/>
    </source>
</evidence>
<evidence type="ECO:0000313" key="6">
    <source>
        <dbReference type="EMBL" id="GEL90952.1"/>
    </source>
</evidence>
<dbReference type="InterPro" id="IPR029063">
    <property type="entry name" value="SAM-dependent_MTases_sf"/>
</dbReference>
<evidence type="ECO:0000313" key="7">
    <source>
        <dbReference type="Proteomes" id="UP000321830"/>
    </source>
</evidence>
<evidence type="ECO:0000256" key="1">
    <source>
        <dbReference type="ARBA" id="ARBA00011900"/>
    </source>
</evidence>
<dbReference type="Proteomes" id="UP000321830">
    <property type="component" value="Unassembled WGS sequence"/>
</dbReference>
<gene>
    <name evidence="6" type="ORF">EVI01_02890</name>
</gene>
<dbReference type="GO" id="GO:0003676">
    <property type="term" value="F:nucleic acid binding"/>
    <property type="evidence" value="ECO:0007669"/>
    <property type="project" value="InterPro"/>
</dbReference>
<dbReference type="PRINTS" id="PR00507">
    <property type="entry name" value="N12N6MTFRASE"/>
</dbReference>
<dbReference type="AlphaFoldDB" id="A0A511IYU4"/>
<dbReference type="InterPro" id="IPR050953">
    <property type="entry name" value="N4_N6_ade-DNA_methylase"/>
</dbReference>
<accession>A0A511IYU4</accession>
<dbReference type="EMBL" id="BJWF01000002">
    <property type="protein sequence ID" value="GEL90952.1"/>
    <property type="molecule type" value="Genomic_DNA"/>
</dbReference>
<reference evidence="6 7" key="1">
    <citation type="submission" date="2019-07" db="EMBL/GenBank/DDBJ databases">
        <title>Whole genome shotgun sequence of Enterococcus villorum NBRC 100699.</title>
        <authorList>
            <person name="Hosoyama A."/>
            <person name="Uohara A."/>
            <person name="Ohji S."/>
            <person name="Ichikawa N."/>
        </authorList>
    </citation>
    <scope>NUCLEOTIDE SEQUENCE [LARGE SCALE GENOMIC DNA]</scope>
    <source>
        <strain evidence="6 7">NBRC 100699</strain>
    </source>
</reference>